<evidence type="ECO:0000256" key="1">
    <source>
        <dbReference type="SAM" id="MobiDB-lite"/>
    </source>
</evidence>
<dbReference type="Proteomes" id="UP000886595">
    <property type="component" value="Unassembled WGS sequence"/>
</dbReference>
<feature type="compositionally biased region" description="Basic and acidic residues" evidence="1">
    <location>
        <begin position="7"/>
        <end position="17"/>
    </location>
</feature>
<accession>A0A8X7VP19</accession>
<reference evidence="2 3" key="1">
    <citation type="submission" date="2020-02" db="EMBL/GenBank/DDBJ databases">
        <authorList>
            <person name="Ma Q."/>
            <person name="Huang Y."/>
            <person name="Song X."/>
            <person name="Pei D."/>
        </authorList>
    </citation>
    <scope>NUCLEOTIDE SEQUENCE [LARGE SCALE GENOMIC DNA]</scope>
    <source>
        <strain evidence="2">Sxm20200214</strain>
        <tissue evidence="2">Leaf</tissue>
    </source>
</reference>
<evidence type="ECO:0000313" key="3">
    <source>
        <dbReference type="Proteomes" id="UP000886595"/>
    </source>
</evidence>
<feature type="compositionally biased region" description="Basic residues" evidence="1">
    <location>
        <begin position="199"/>
        <end position="209"/>
    </location>
</feature>
<organism evidence="2 3">
    <name type="scientific">Brassica carinata</name>
    <name type="common">Ethiopian mustard</name>
    <name type="synonym">Abyssinian cabbage</name>
    <dbReference type="NCBI Taxonomy" id="52824"/>
    <lineage>
        <taxon>Eukaryota</taxon>
        <taxon>Viridiplantae</taxon>
        <taxon>Streptophyta</taxon>
        <taxon>Embryophyta</taxon>
        <taxon>Tracheophyta</taxon>
        <taxon>Spermatophyta</taxon>
        <taxon>Magnoliopsida</taxon>
        <taxon>eudicotyledons</taxon>
        <taxon>Gunneridae</taxon>
        <taxon>Pentapetalae</taxon>
        <taxon>rosids</taxon>
        <taxon>malvids</taxon>
        <taxon>Brassicales</taxon>
        <taxon>Brassicaceae</taxon>
        <taxon>Brassiceae</taxon>
        <taxon>Brassica</taxon>
    </lineage>
</organism>
<sequence>MRVLPSTRREYSSEMDRSSNLNSFCNGYHRDNTVSQRANEVNERSRFHTSSAAGDDLKQLSNGKIVGSRQENQSPPCRRDTLGGNTYKPLGSQSFHTPPTRMVRDCLEFPSDQSSERTLSNSNERRSALKILAQPDLRDSLPRNSLTSKAQDQRVALEGRAGSSPVTRISTTSHLQETEPEDTIITIPPFVSKSSGNRRTTRSTARRVSRSPLASLKLKRTTVTKSHIPSRKKLCTDRGNTVPF</sequence>
<feature type="compositionally biased region" description="Polar residues" evidence="1">
    <location>
        <begin position="164"/>
        <end position="175"/>
    </location>
</feature>
<dbReference type="OrthoDB" id="10549203at2759"/>
<feature type="region of interest" description="Disordered" evidence="1">
    <location>
        <begin position="133"/>
        <end position="244"/>
    </location>
</feature>
<keyword evidence="3" id="KW-1185">Reference proteome</keyword>
<protein>
    <submittedName>
        <fullName evidence="2">Uncharacterized protein</fullName>
    </submittedName>
</protein>
<comment type="caution">
    <text evidence="2">The sequence shown here is derived from an EMBL/GenBank/DDBJ whole genome shotgun (WGS) entry which is preliminary data.</text>
</comment>
<feature type="region of interest" description="Disordered" evidence="1">
    <location>
        <begin position="1"/>
        <end position="99"/>
    </location>
</feature>
<evidence type="ECO:0000313" key="2">
    <source>
        <dbReference type="EMBL" id="KAG2314861.1"/>
    </source>
</evidence>
<name>A0A8X7VP19_BRACI</name>
<gene>
    <name evidence="2" type="ORF">Bca52824_017983</name>
</gene>
<proteinExistence type="predicted"/>
<dbReference type="AlphaFoldDB" id="A0A8X7VP19"/>
<feature type="compositionally biased region" description="Basic residues" evidence="1">
    <location>
        <begin position="217"/>
        <end position="233"/>
    </location>
</feature>
<dbReference type="EMBL" id="JAAMPC010000004">
    <property type="protein sequence ID" value="KAG2314861.1"/>
    <property type="molecule type" value="Genomic_DNA"/>
</dbReference>